<keyword evidence="7" id="KW-1133">Transmembrane helix</keyword>
<keyword evidence="4" id="KW-0488">Methylation</keyword>
<comment type="caution">
    <text evidence="12">The sequence shown here is derived from an EMBL/GenBank/DDBJ whole genome shotgun (WGS) entry which is preliminary data.</text>
</comment>
<dbReference type="InterPro" id="IPR012902">
    <property type="entry name" value="N_methyl_site"/>
</dbReference>
<dbReference type="NCBIfam" id="TIGR02532">
    <property type="entry name" value="IV_pilin_GFxxxE"/>
    <property type="match status" value="1"/>
</dbReference>
<dbReference type="EMBL" id="JACHHO010000001">
    <property type="protein sequence ID" value="MBB5203616.1"/>
    <property type="molecule type" value="Genomic_DNA"/>
</dbReference>
<dbReference type="GO" id="GO:0005886">
    <property type="term" value="C:plasma membrane"/>
    <property type="evidence" value="ECO:0007669"/>
    <property type="project" value="UniProtKB-SubCell"/>
</dbReference>
<keyword evidence="8" id="KW-0472">Membrane</keyword>
<comment type="similarity">
    <text evidence="9">Belongs to the GSP H family.</text>
</comment>
<evidence type="ECO:0000256" key="6">
    <source>
        <dbReference type="ARBA" id="ARBA00022692"/>
    </source>
</evidence>
<dbReference type="InterPro" id="IPR045584">
    <property type="entry name" value="Pilin-like"/>
</dbReference>
<evidence type="ECO:0000256" key="10">
    <source>
        <dbReference type="ARBA" id="ARBA00030775"/>
    </source>
</evidence>
<dbReference type="Pfam" id="PF12019">
    <property type="entry name" value="GspH"/>
    <property type="match status" value="1"/>
</dbReference>
<evidence type="ECO:0000256" key="9">
    <source>
        <dbReference type="ARBA" id="ARBA00025772"/>
    </source>
</evidence>
<dbReference type="AlphaFoldDB" id="A0A840S3J0"/>
<evidence type="ECO:0000256" key="3">
    <source>
        <dbReference type="ARBA" id="ARBA00022475"/>
    </source>
</evidence>
<gene>
    <name evidence="12" type="ORF">HNQ51_000909</name>
</gene>
<comment type="subcellular location">
    <subcellularLocation>
        <location evidence="1">Cell inner membrane</location>
        <topology evidence="1">Single-pass membrane protein</topology>
    </subcellularLocation>
</comment>
<dbReference type="GO" id="GO:0015628">
    <property type="term" value="P:protein secretion by the type II secretion system"/>
    <property type="evidence" value="ECO:0007669"/>
    <property type="project" value="InterPro"/>
</dbReference>
<evidence type="ECO:0000256" key="2">
    <source>
        <dbReference type="ARBA" id="ARBA00021549"/>
    </source>
</evidence>
<dbReference type="Proteomes" id="UP000554837">
    <property type="component" value="Unassembled WGS sequence"/>
</dbReference>
<keyword evidence="6" id="KW-0812">Transmembrane</keyword>
<dbReference type="Gene3D" id="3.55.40.10">
    <property type="entry name" value="minor pseudopilin epsh domain"/>
    <property type="match status" value="1"/>
</dbReference>
<evidence type="ECO:0000256" key="8">
    <source>
        <dbReference type="ARBA" id="ARBA00023136"/>
    </source>
</evidence>
<keyword evidence="3" id="KW-1003">Cell membrane</keyword>
<evidence type="ECO:0000259" key="11">
    <source>
        <dbReference type="Pfam" id="PF12019"/>
    </source>
</evidence>
<evidence type="ECO:0000256" key="1">
    <source>
        <dbReference type="ARBA" id="ARBA00004377"/>
    </source>
</evidence>
<dbReference type="GO" id="GO:0015627">
    <property type="term" value="C:type II protein secretion system complex"/>
    <property type="evidence" value="ECO:0007669"/>
    <property type="project" value="InterPro"/>
</dbReference>
<organism evidence="12 13">
    <name type="scientific">Inhella inkyongensis</name>
    <dbReference type="NCBI Taxonomy" id="392593"/>
    <lineage>
        <taxon>Bacteria</taxon>
        <taxon>Pseudomonadati</taxon>
        <taxon>Pseudomonadota</taxon>
        <taxon>Betaproteobacteria</taxon>
        <taxon>Burkholderiales</taxon>
        <taxon>Sphaerotilaceae</taxon>
        <taxon>Inhella</taxon>
    </lineage>
</organism>
<dbReference type="SUPFAM" id="SSF54523">
    <property type="entry name" value="Pili subunits"/>
    <property type="match status" value="1"/>
</dbReference>
<sequence>MTLIELMVVVAILVILASVAAPSFRTFLATMNSKSVAFDLVGDLTFARAEAIKRNLPVTVSATGGDWAKGWAVATVEATPQSLRTRSALGWSIKVTSAASTVQFRVNGRLQDDVNDSNLNWGVESTISGVKKRCIVITPTGTARSKMEAC</sequence>
<protein>
    <recommendedName>
        <fullName evidence="2">Type II secretion system protein H</fullName>
    </recommendedName>
    <alternativeName>
        <fullName evidence="10">General secretion pathway protein H</fullName>
    </alternativeName>
</protein>
<evidence type="ECO:0000256" key="5">
    <source>
        <dbReference type="ARBA" id="ARBA00022519"/>
    </source>
</evidence>
<evidence type="ECO:0000313" key="12">
    <source>
        <dbReference type="EMBL" id="MBB5203616.1"/>
    </source>
</evidence>
<feature type="domain" description="General secretion pathway GspH" evidence="11">
    <location>
        <begin position="39"/>
        <end position="141"/>
    </location>
</feature>
<reference evidence="12 13" key="1">
    <citation type="submission" date="2020-08" db="EMBL/GenBank/DDBJ databases">
        <title>Genomic Encyclopedia of Type Strains, Phase IV (KMG-IV): sequencing the most valuable type-strain genomes for metagenomic binning, comparative biology and taxonomic classification.</title>
        <authorList>
            <person name="Goeker M."/>
        </authorList>
    </citation>
    <scope>NUCLEOTIDE SEQUENCE [LARGE SCALE GENOMIC DNA]</scope>
    <source>
        <strain evidence="12 13">DSM 23958</strain>
    </source>
</reference>
<evidence type="ECO:0000256" key="7">
    <source>
        <dbReference type="ARBA" id="ARBA00022989"/>
    </source>
</evidence>
<proteinExistence type="inferred from homology"/>
<name>A0A840S3J0_9BURK</name>
<accession>A0A840S3J0</accession>
<keyword evidence="13" id="KW-1185">Reference proteome</keyword>
<keyword evidence="5" id="KW-0997">Cell inner membrane</keyword>
<evidence type="ECO:0000256" key="4">
    <source>
        <dbReference type="ARBA" id="ARBA00022481"/>
    </source>
</evidence>
<dbReference type="InterPro" id="IPR022346">
    <property type="entry name" value="T2SS_GspH"/>
</dbReference>
<evidence type="ECO:0000313" key="13">
    <source>
        <dbReference type="Proteomes" id="UP000554837"/>
    </source>
</evidence>